<comment type="caution">
    <text evidence="3">The sequence shown here is derived from an EMBL/GenBank/DDBJ whole genome shotgun (WGS) entry which is preliminary data.</text>
</comment>
<dbReference type="PANTHER" id="PTHR48411">
    <property type="entry name" value="OS01G0948300 PROTEIN"/>
    <property type="match status" value="1"/>
</dbReference>
<dbReference type="SMART" id="SM00516">
    <property type="entry name" value="SEC14"/>
    <property type="match status" value="1"/>
</dbReference>
<feature type="region of interest" description="Disordered" evidence="1">
    <location>
        <begin position="1"/>
        <end position="38"/>
    </location>
</feature>
<protein>
    <recommendedName>
        <fullName evidence="2">CRAL-TRIO domain-containing protein</fullName>
    </recommendedName>
</protein>
<dbReference type="InterPro" id="IPR001251">
    <property type="entry name" value="CRAL-TRIO_dom"/>
</dbReference>
<dbReference type="Pfam" id="PF13716">
    <property type="entry name" value="CRAL_TRIO_2"/>
    <property type="match status" value="1"/>
</dbReference>
<dbReference type="Proteomes" id="UP000824469">
    <property type="component" value="Unassembled WGS sequence"/>
</dbReference>
<proteinExistence type="predicted"/>
<name>A0AA38GQ95_TAXCH</name>
<feature type="domain" description="CRAL-TRIO" evidence="2">
    <location>
        <begin position="39"/>
        <end position="190"/>
    </location>
</feature>
<reference evidence="3 4" key="1">
    <citation type="journal article" date="2021" name="Nat. Plants">
        <title>The Taxus genome provides insights into paclitaxel biosynthesis.</title>
        <authorList>
            <person name="Xiong X."/>
            <person name="Gou J."/>
            <person name="Liao Q."/>
            <person name="Li Y."/>
            <person name="Zhou Q."/>
            <person name="Bi G."/>
            <person name="Li C."/>
            <person name="Du R."/>
            <person name="Wang X."/>
            <person name="Sun T."/>
            <person name="Guo L."/>
            <person name="Liang H."/>
            <person name="Lu P."/>
            <person name="Wu Y."/>
            <person name="Zhang Z."/>
            <person name="Ro D.K."/>
            <person name="Shang Y."/>
            <person name="Huang S."/>
            <person name="Yan J."/>
        </authorList>
    </citation>
    <scope>NUCLEOTIDE SEQUENCE [LARGE SCALE GENOMIC DNA]</scope>
    <source>
        <strain evidence="3">Ta-2019</strain>
    </source>
</reference>
<keyword evidence="4" id="KW-1185">Reference proteome</keyword>
<dbReference type="SUPFAM" id="SSF52087">
    <property type="entry name" value="CRAL/TRIO domain"/>
    <property type="match status" value="1"/>
</dbReference>
<dbReference type="InterPro" id="IPR036865">
    <property type="entry name" value="CRAL-TRIO_dom_sf"/>
</dbReference>
<evidence type="ECO:0000259" key="2">
    <source>
        <dbReference type="SMART" id="SM00516"/>
    </source>
</evidence>
<evidence type="ECO:0000313" key="4">
    <source>
        <dbReference type="Proteomes" id="UP000824469"/>
    </source>
</evidence>
<dbReference type="Gene3D" id="3.40.525.10">
    <property type="entry name" value="CRAL-TRIO lipid binding domain"/>
    <property type="match status" value="1"/>
</dbReference>
<evidence type="ECO:0000256" key="1">
    <source>
        <dbReference type="SAM" id="MobiDB-lite"/>
    </source>
</evidence>
<organism evidence="3 4">
    <name type="scientific">Taxus chinensis</name>
    <name type="common">Chinese yew</name>
    <name type="synonym">Taxus wallichiana var. chinensis</name>
    <dbReference type="NCBI Taxonomy" id="29808"/>
    <lineage>
        <taxon>Eukaryota</taxon>
        <taxon>Viridiplantae</taxon>
        <taxon>Streptophyta</taxon>
        <taxon>Embryophyta</taxon>
        <taxon>Tracheophyta</taxon>
        <taxon>Spermatophyta</taxon>
        <taxon>Pinopsida</taxon>
        <taxon>Pinidae</taxon>
        <taxon>Conifers II</taxon>
        <taxon>Cupressales</taxon>
        <taxon>Taxaceae</taxon>
        <taxon>Taxus</taxon>
    </lineage>
</organism>
<accession>A0AA38GQ95</accession>
<dbReference type="EMBL" id="JAHRHJ020000002">
    <property type="protein sequence ID" value="KAH9326005.1"/>
    <property type="molecule type" value="Genomic_DNA"/>
</dbReference>
<dbReference type="CDD" id="cd00170">
    <property type="entry name" value="SEC14"/>
    <property type="match status" value="1"/>
</dbReference>
<evidence type="ECO:0000313" key="3">
    <source>
        <dbReference type="EMBL" id="KAH9326005.1"/>
    </source>
</evidence>
<sequence length="228" mass="26142">MAMECAPENMKDSDNDNASEDCDLPVSPPPPMEDGDFSDLEDVQVLRVEGKDKAGRRILKIVGKYFPAILVSGQRLQKYVNHKISNEIPEGPFCVVYIHTSVQKGGNSPGLSTLRWIYEELPPVFKERLQVVYFLHPGLQSRLLFATFGRFFLSGGLYEKLRYVNRLEFLWDHIRKAQIEIPDFVHDHDDQLEDRPLMDYGVEANPFQVYDMPSLGTAYARHSFAWTS</sequence>
<gene>
    <name evidence="3" type="ORF">KI387_006183</name>
</gene>
<dbReference type="PANTHER" id="PTHR48411:SF1">
    <property type="entry name" value="OS01G0948300 PROTEIN"/>
    <property type="match status" value="1"/>
</dbReference>
<dbReference type="OMA" id="YSLRWAS"/>
<dbReference type="AlphaFoldDB" id="A0AA38GQ95"/>